<evidence type="ECO:0000313" key="3">
    <source>
        <dbReference type="Proteomes" id="UP001500063"/>
    </source>
</evidence>
<evidence type="ECO:0000313" key="2">
    <source>
        <dbReference type="EMBL" id="GAA0379297.1"/>
    </source>
</evidence>
<keyword evidence="3" id="KW-1185">Reference proteome</keyword>
<evidence type="ECO:0000256" key="1">
    <source>
        <dbReference type="SAM" id="MobiDB-lite"/>
    </source>
</evidence>
<dbReference type="EMBL" id="BAAABW010000039">
    <property type="protein sequence ID" value="GAA0379297.1"/>
    <property type="molecule type" value="Genomic_DNA"/>
</dbReference>
<comment type="caution">
    <text evidence="2">The sequence shown here is derived from an EMBL/GenBank/DDBJ whole genome shotgun (WGS) entry which is preliminary data.</text>
</comment>
<feature type="region of interest" description="Disordered" evidence="1">
    <location>
        <begin position="29"/>
        <end position="51"/>
    </location>
</feature>
<reference evidence="2 3" key="1">
    <citation type="journal article" date="2019" name="Int. J. Syst. Evol. Microbiol.">
        <title>The Global Catalogue of Microorganisms (GCM) 10K type strain sequencing project: providing services to taxonomists for standard genome sequencing and annotation.</title>
        <authorList>
            <consortium name="The Broad Institute Genomics Platform"/>
            <consortium name="The Broad Institute Genome Sequencing Center for Infectious Disease"/>
            <person name="Wu L."/>
            <person name="Ma J."/>
        </authorList>
    </citation>
    <scope>NUCLEOTIDE SEQUENCE [LARGE SCALE GENOMIC DNA]</scope>
    <source>
        <strain evidence="2 3">JCM 4565</strain>
    </source>
</reference>
<dbReference type="Proteomes" id="UP001500063">
    <property type="component" value="Unassembled WGS sequence"/>
</dbReference>
<sequence length="167" mass="16801">MVVIAAAVVGSLSAVGIVMLLDGGKKSGAGRAANGPAVSSTAPPIASKASVSEPTVSPSALAVTPSAPMLEQVQVIQAPATGGDPSVSFCLVYTGTSSGPVRDAILLMNAPAGECHDLLPYNPDTGAFRTQAPECAAPTRPAVVSFDEMSGWRGEVLYTCLTRHHGA</sequence>
<organism evidence="2 3">
    <name type="scientific">Streptomyces blastmyceticus</name>
    <dbReference type="NCBI Taxonomy" id="68180"/>
    <lineage>
        <taxon>Bacteria</taxon>
        <taxon>Bacillati</taxon>
        <taxon>Actinomycetota</taxon>
        <taxon>Actinomycetes</taxon>
        <taxon>Kitasatosporales</taxon>
        <taxon>Streptomycetaceae</taxon>
        <taxon>Streptomyces</taxon>
    </lineage>
</organism>
<gene>
    <name evidence="2" type="ORF">GCM10010319_67350</name>
</gene>
<protein>
    <submittedName>
        <fullName evidence="2">Uncharacterized protein</fullName>
    </submittedName>
</protein>
<name>A0ABN0Y0S7_9ACTN</name>
<accession>A0ABN0Y0S7</accession>
<proteinExistence type="predicted"/>